<gene>
    <name evidence="2" type="ORF">LQ50_08405</name>
</gene>
<dbReference type="STRING" id="333138.LQ50_08405"/>
<evidence type="ECO:0000256" key="1">
    <source>
        <dbReference type="SAM" id="Phobius"/>
    </source>
</evidence>
<proteinExistence type="predicted"/>
<dbReference type="Proteomes" id="UP000030832">
    <property type="component" value="Unassembled WGS sequence"/>
</dbReference>
<protein>
    <submittedName>
        <fullName evidence="2">Uncharacterized protein</fullName>
    </submittedName>
</protein>
<evidence type="ECO:0000313" key="3">
    <source>
        <dbReference type="Proteomes" id="UP000030832"/>
    </source>
</evidence>
<reference evidence="2 3" key="1">
    <citation type="submission" date="2014-09" db="EMBL/GenBank/DDBJ databases">
        <title>Genome sequencing and annotation of Bacillus Okhensis strain Kh10-101T.</title>
        <authorList>
            <person name="Prakash J.S."/>
        </authorList>
    </citation>
    <scope>NUCLEOTIDE SEQUENCE [LARGE SCALE GENOMIC DNA]</scope>
    <source>
        <strain evidence="3">Kh10-101T</strain>
    </source>
</reference>
<dbReference type="EMBL" id="JRJU01000008">
    <property type="protein sequence ID" value="KHF40540.1"/>
    <property type="molecule type" value="Genomic_DNA"/>
</dbReference>
<sequence length="472" mass="54904">MSDRKREDEELRYIMQKRKAMKASKEARNKSLLAFQKGLKDLSTRPRKEQKRKKLGQRVIGGVATLAAASIAGLLILNLTVFQDDTQDEVPTHTLPEDGKGEIRAGESIDLQHIEENVELVKRVLERPTFDYDDLNAMNTTNIYNNTFSVHLPRNWFVEEEEGEDVHSVKINGPDSEQMNLLVFDIDAGEELIEEQIQKLTADFSQTAETIVPTNTLIEEMRMNFQISFPFDHVFPFDMENTRMYAFIDEESGRFMELYVSDLLGQPMIYTADFPLDNKESWFVSWLIFTYMRVQTPYTVPGSEGELHDEYQRPLEKTVLLQIGAFGFEEVQLELYENEEVGITSYLPPETTIERIEHDYFTEWRFSEPTVSADSFYSFGKLKDGFPLEQGKEIMFDAFNIDHAYHEDLGGGTPYHYAYYSGMDEEFIDGFIELFELSGEWFYKHKHADREDYNGGVFMQRLQTFIDSLEKH</sequence>
<organism evidence="2 3">
    <name type="scientific">Halalkalibacter okhensis</name>
    <dbReference type="NCBI Taxonomy" id="333138"/>
    <lineage>
        <taxon>Bacteria</taxon>
        <taxon>Bacillati</taxon>
        <taxon>Bacillota</taxon>
        <taxon>Bacilli</taxon>
        <taxon>Bacillales</taxon>
        <taxon>Bacillaceae</taxon>
        <taxon>Halalkalibacter</taxon>
    </lineage>
</organism>
<dbReference type="AlphaFoldDB" id="A0A0B0IGV2"/>
<feature type="transmembrane region" description="Helical" evidence="1">
    <location>
        <begin position="55"/>
        <end position="77"/>
    </location>
</feature>
<dbReference type="RefSeq" id="WP_034627902.1">
    <property type="nucleotide sequence ID" value="NZ_JRJU01000008.1"/>
</dbReference>
<evidence type="ECO:0000313" key="2">
    <source>
        <dbReference type="EMBL" id="KHF40540.1"/>
    </source>
</evidence>
<dbReference type="eggNOG" id="ENOG5030D1Z">
    <property type="taxonomic scope" value="Bacteria"/>
</dbReference>
<keyword evidence="3" id="KW-1185">Reference proteome</keyword>
<keyword evidence="1" id="KW-0812">Transmembrane</keyword>
<dbReference type="OrthoDB" id="2876983at2"/>
<accession>A0A0B0IGV2</accession>
<name>A0A0B0IGV2_9BACI</name>
<keyword evidence="1" id="KW-0472">Membrane</keyword>
<keyword evidence="1" id="KW-1133">Transmembrane helix</keyword>
<comment type="caution">
    <text evidence="2">The sequence shown here is derived from an EMBL/GenBank/DDBJ whole genome shotgun (WGS) entry which is preliminary data.</text>
</comment>